<comment type="similarity">
    <text evidence="4 9">Belongs to the 1-acyl-sn-glycerol-3-phosphate acyltransferase family.</text>
</comment>
<dbReference type="EC" id="2.3.1.51" evidence="5 9"/>
<evidence type="ECO:0000256" key="2">
    <source>
        <dbReference type="ARBA" id="ARBA00004728"/>
    </source>
</evidence>
<keyword evidence="8 9" id="KW-0012">Acyltransferase</keyword>
<dbReference type="GO" id="GO:0006654">
    <property type="term" value="P:phosphatidic acid biosynthetic process"/>
    <property type="evidence" value="ECO:0007669"/>
    <property type="project" value="TreeGrafter"/>
</dbReference>
<comment type="domain">
    <text evidence="9">The HXXXXD motif is essential for acyltransferase activity and may constitute the binding site for the phosphate moiety of the glycerol-3-phosphate.</text>
</comment>
<dbReference type="OrthoDB" id="9812274at2"/>
<evidence type="ECO:0000256" key="6">
    <source>
        <dbReference type="ARBA" id="ARBA00016139"/>
    </source>
</evidence>
<dbReference type="SUPFAM" id="SSF69593">
    <property type="entry name" value="Glycerol-3-phosphate (1)-acyltransferase"/>
    <property type="match status" value="1"/>
</dbReference>
<dbReference type="EMBL" id="LAHO01000009">
    <property type="protein sequence ID" value="KKO45422.1"/>
    <property type="molecule type" value="Genomic_DNA"/>
</dbReference>
<dbReference type="GO" id="GO:0016024">
    <property type="term" value="P:CDP-diacylglycerol biosynthetic process"/>
    <property type="evidence" value="ECO:0007669"/>
    <property type="project" value="UniProtKB-UniPathway"/>
</dbReference>
<evidence type="ECO:0000259" key="10">
    <source>
        <dbReference type="SMART" id="SM00563"/>
    </source>
</evidence>
<dbReference type="Pfam" id="PF01553">
    <property type="entry name" value="Acyltransferase"/>
    <property type="match status" value="1"/>
</dbReference>
<evidence type="ECO:0000256" key="1">
    <source>
        <dbReference type="ARBA" id="ARBA00001141"/>
    </source>
</evidence>
<keyword evidence="9" id="KW-0444">Lipid biosynthesis</keyword>
<dbReference type="CDD" id="cd07989">
    <property type="entry name" value="LPLAT_AGPAT-like"/>
    <property type="match status" value="1"/>
</dbReference>
<comment type="catalytic activity">
    <reaction evidence="1 9">
        <text>a 1-acyl-sn-glycero-3-phosphate + an acyl-CoA = a 1,2-diacyl-sn-glycero-3-phosphate + CoA</text>
        <dbReference type="Rhea" id="RHEA:19709"/>
        <dbReference type="ChEBI" id="CHEBI:57287"/>
        <dbReference type="ChEBI" id="CHEBI:57970"/>
        <dbReference type="ChEBI" id="CHEBI:58342"/>
        <dbReference type="ChEBI" id="CHEBI:58608"/>
        <dbReference type="EC" id="2.3.1.51"/>
    </reaction>
</comment>
<dbReference type="NCBIfam" id="TIGR00530">
    <property type="entry name" value="AGP_acyltrn"/>
    <property type="match status" value="1"/>
</dbReference>
<feature type="domain" description="Phospholipid/glycerol acyltransferase" evidence="10">
    <location>
        <begin position="67"/>
        <end position="182"/>
    </location>
</feature>
<keyword evidence="9" id="KW-0443">Lipid metabolism</keyword>
<dbReference type="PATRIC" id="fig|336831.14.peg.927"/>
<sequence>MIAVVRLVLLALFFIVSTLAGLLVCLVRPFHRNNVALFSHWYGSVSRILGISVEIRRDPAIKPDTPYVFIANHQNNLDLFTMSGSVLPGTVTLGKKSLKYIPFFGQLYWLSGNLMIDRDNKDKALSTMLAAAERITQQNLSVWMFPEGTRSYGKGLLPFKMGAFHIALEANVQLVPVCMSSTHQQVKLNRWNNGKVVIQMLAPLTLTKEDSIRQFAKNARQQMAEQIQLLDTELGNDYTASKTPVKE</sequence>
<evidence type="ECO:0000313" key="12">
    <source>
        <dbReference type="Proteomes" id="UP000034228"/>
    </source>
</evidence>
<gene>
    <name evidence="11" type="ORF">WG68_10230</name>
</gene>
<dbReference type="UniPathway" id="UPA00557">
    <property type="reaction ID" value="UER00613"/>
</dbReference>
<keyword evidence="7 9" id="KW-0808">Transferase</keyword>
<evidence type="ECO:0000256" key="9">
    <source>
        <dbReference type="RuleBase" id="RU361267"/>
    </source>
</evidence>
<dbReference type="GO" id="GO:0003841">
    <property type="term" value="F:1-acylglycerol-3-phosphate O-acyltransferase activity"/>
    <property type="evidence" value="ECO:0007669"/>
    <property type="project" value="UniProtKB-UniRule"/>
</dbReference>
<comment type="pathway">
    <text evidence="2">Phospholipid metabolism; CDP-diacylglycerol biosynthesis; CDP-diacylglycerol from sn-glycerol 3-phosphate: step 2/3.</text>
</comment>
<dbReference type="PANTHER" id="PTHR10434:SF11">
    <property type="entry name" value="1-ACYL-SN-GLYCEROL-3-PHOSPHATE ACYLTRANSFERASE"/>
    <property type="match status" value="1"/>
</dbReference>
<organism evidence="11 12">
    <name type="scientific">Arsukibacterium ikkense</name>
    <dbReference type="NCBI Taxonomy" id="336831"/>
    <lineage>
        <taxon>Bacteria</taxon>
        <taxon>Pseudomonadati</taxon>
        <taxon>Pseudomonadota</taxon>
        <taxon>Gammaproteobacteria</taxon>
        <taxon>Chromatiales</taxon>
        <taxon>Chromatiaceae</taxon>
        <taxon>Arsukibacterium</taxon>
    </lineage>
</organism>
<keyword evidence="9" id="KW-1208">Phospholipid metabolism</keyword>
<dbReference type="PANTHER" id="PTHR10434">
    <property type="entry name" value="1-ACYL-SN-GLYCEROL-3-PHOSPHATE ACYLTRANSFERASE"/>
    <property type="match status" value="1"/>
</dbReference>
<dbReference type="GO" id="GO:0005886">
    <property type="term" value="C:plasma membrane"/>
    <property type="evidence" value="ECO:0007669"/>
    <property type="project" value="TreeGrafter"/>
</dbReference>
<evidence type="ECO:0000256" key="5">
    <source>
        <dbReference type="ARBA" id="ARBA00013211"/>
    </source>
</evidence>
<keyword evidence="9" id="KW-0594">Phospholipid biosynthesis</keyword>
<protein>
    <recommendedName>
        <fullName evidence="6 9">1-acyl-sn-glycerol-3-phosphate acyltransferase</fullName>
        <ecNumber evidence="5 9">2.3.1.51</ecNumber>
    </recommendedName>
</protein>
<reference evidence="11 12" key="1">
    <citation type="submission" date="2015-03" db="EMBL/GenBank/DDBJ databases">
        <title>Draft genome sequences of two protease-producing strains of Arsukibacterium isolated from two cold and alkaline environments.</title>
        <authorList>
            <person name="Lylloff J.E."/>
            <person name="Skov L.B."/>
            <person name="Jepsen M."/>
            <person name="Hallin P.F."/>
            <person name="Sorensen S.J."/>
            <person name="Stougaard P."/>
            <person name="Glaring M.A."/>
        </authorList>
    </citation>
    <scope>NUCLEOTIDE SEQUENCE [LARGE SCALE GENOMIC DNA]</scope>
    <source>
        <strain evidence="11 12">GCM72</strain>
    </source>
</reference>
<name>A0A0M2V3I5_9GAMM</name>
<keyword evidence="12" id="KW-1185">Reference proteome</keyword>
<dbReference type="RefSeq" id="WP_046557596.1">
    <property type="nucleotide sequence ID" value="NZ_LAHO01000009.1"/>
</dbReference>
<evidence type="ECO:0000256" key="3">
    <source>
        <dbReference type="ARBA" id="ARBA00005189"/>
    </source>
</evidence>
<dbReference type="AlphaFoldDB" id="A0A0M2V3I5"/>
<dbReference type="SMART" id="SM00563">
    <property type="entry name" value="PlsC"/>
    <property type="match status" value="1"/>
</dbReference>
<comment type="pathway">
    <text evidence="3">Lipid metabolism.</text>
</comment>
<proteinExistence type="inferred from homology"/>
<evidence type="ECO:0000256" key="7">
    <source>
        <dbReference type="ARBA" id="ARBA00022679"/>
    </source>
</evidence>
<comment type="caution">
    <text evidence="11">The sequence shown here is derived from an EMBL/GenBank/DDBJ whole genome shotgun (WGS) entry which is preliminary data.</text>
</comment>
<dbReference type="InterPro" id="IPR002123">
    <property type="entry name" value="Plipid/glycerol_acylTrfase"/>
</dbReference>
<dbReference type="InterPro" id="IPR004552">
    <property type="entry name" value="AGP_acyltrans"/>
</dbReference>
<evidence type="ECO:0000256" key="8">
    <source>
        <dbReference type="ARBA" id="ARBA00023315"/>
    </source>
</evidence>
<dbReference type="Proteomes" id="UP000034228">
    <property type="component" value="Unassembled WGS sequence"/>
</dbReference>
<dbReference type="STRING" id="336831.WG68_10230"/>
<accession>A0A0M2V3I5</accession>
<evidence type="ECO:0000313" key="11">
    <source>
        <dbReference type="EMBL" id="KKO45422.1"/>
    </source>
</evidence>
<evidence type="ECO:0000256" key="4">
    <source>
        <dbReference type="ARBA" id="ARBA00008655"/>
    </source>
</evidence>